<name>A0AAW1HWD7_POPJA</name>
<dbReference type="Proteomes" id="UP001458880">
    <property type="component" value="Unassembled WGS sequence"/>
</dbReference>
<protein>
    <submittedName>
        <fullName evidence="1">Uncharacterized protein</fullName>
    </submittedName>
</protein>
<accession>A0AAW1HWD7</accession>
<evidence type="ECO:0000313" key="1">
    <source>
        <dbReference type="EMBL" id="KAK9681219.1"/>
    </source>
</evidence>
<organism evidence="1 2">
    <name type="scientific">Popillia japonica</name>
    <name type="common">Japanese beetle</name>
    <dbReference type="NCBI Taxonomy" id="7064"/>
    <lineage>
        <taxon>Eukaryota</taxon>
        <taxon>Metazoa</taxon>
        <taxon>Ecdysozoa</taxon>
        <taxon>Arthropoda</taxon>
        <taxon>Hexapoda</taxon>
        <taxon>Insecta</taxon>
        <taxon>Pterygota</taxon>
        <taxon>Neoptera</taxon>
        <taxon>Endopterygota</taxon>
        <taxon>Coleoptera</taxon>
        <taxon>Polyphaga</taxon>
        <taxon>Scarabaeiformia</taxon>
        <taxon>Scarabaeidae</taxon>
        <taxon>Rutelinae</taxon>
        <taxon>Popillia</taxon>
    </lineage>
</organism>
<sequence length="113" mass="12948">MERPSRIYVSINGGDSKEFEISYHPPIVHFRAIDAIDPEQVENLFFTIHNININGYDHTEGKLRVNLHGGKRLVFEFPTHQAESKFRNFLGIESFYSGRSSSCSERSNKSDAD</sequence>
<gene>
    <name evidence="1" type="ORF">QE152_g38490</name>
</gene>
<comment type="caution">
    <text evidence="1">The sequence shown here is derived from an EMBL/GenBank/DDBJ whole genome shotgun (WGS) entry which is preliminary data.</text>
</comment>
<dbReference type="AlphaFoldDB" id="A0AAW1HWD7"/>
<proteinExistence type="predicted"/>
<evidence type="ECO:0000313" key="2">
    <source>
        <dbReference type="Proteomes" id="UP001458880"/>
    </source>
</evidence>
<dbReference type="EMBL" id="JASPKY010000833">
    <property type="protein sequence ID" value="KAK9681219.1"/>
    <property type="molecule type" value="Genomic_DNA"/>
</dbReference>
<keyword evidence="2" id="KW-1185">Reference proteome</keyword>
<reference evidence="1 2" key="1">
    <citation type="journal article" date="2024" name="BMC Genomics">
        <title>De novo assembly and annotation of Popillia japonica's genome with initial clues to its potential as an invasive pest.</title>
        <authorList>
            <person name="Cucini C."/>
            <person name="Boschi S."/>
            <person name="Funari R."/>
            <person name="Cardaioli E."/>
            <person name="Iannotti N."/>
            <person name="Marturano G."/>
            <person name="Paoli F."/>
            <person name="Bruttini M."/>
            <person name="Carapelli A."/>
            <person name="Frati F."/>
            <person name="Nardi F."/>
        </authorList>
    </citation>
    <scope>NUCLEOTIDE SEQUENCE [LARGE SCALE GENOMIC DNA]</scope>
    <source>
        <strain evidence="1">DMR45628</strain>
    </source>
</reference>